<protein>
    <recommendedName>
        <fullName evidence="4">Retrovirus-related pol polyprotein from transposon TNT 1-94</fullName>
    </recommendedName>
</protein>
<dbReference type="Proteomes" id="UP000265520">
    <property type="component" value="Unassembled WGS sequence"/>
</dbReference>
<reference evidence="2 3" key="1">
    <citation type="journal article" date="2018" name="Front. Plant Sci.">
        <title>Red Clover (Trifolium pratense) and Zigzag Clover (T. medium) - A Picture of Genomic Similarities and Differences.</title>
        <authorList>
            <person name="Dluhosova J."/>
            <person name="Istvanek J."/>
            <person name="Nedelnik J."/>
            <person name="Repkova J."/>
        </authorList>
    </citation>
    <scope>NUCLEOTIDE SEQUENCE [LARGE SCALE GENOMIC DNA]</scope>
    <source>
        <strain evidence="3">cv. 10/8</strain>
        <tissue evidence="2">Leaf</tissue>
    </source>
</reference>
<organism evidence="2 3">
    <name type="scientific">Trifolium medium</name>
    <dbReference type="NCBI Taxonomy" id="97028"/>
    <lineage>
        <taxon>Eukaryota</taxon>
        <taxon>Viridiplantae</taxon>
        <taxon>Streptophyta</taxon>
        <taxon>Embryophyta</taxon>
        <taxon>Tracheophyta</taxon>
        <taxon>Spermatophyta</taxon>
        <taxon>Magnoliopsida</taxon>
        <taxon>eudicotyledons</taxon>
        <taxon>Gunneridae</taxon>
        <taxon>Pentapetalae</taxon>
        <taxon>rosids</taxon>
        <taxon>fabids</taxon>
        <taxon>Fabales</taxon>
        <taxon>Fabaceae</taxon>
        <taxon>Papilionoideae</taxon>
        <taxon>50 kb inversion clade</taxon>
        <taxon>NPAAA clade</taxon>
        <taxon>Hologalegina</taxon>
        <taxon>IRL clade</taxon>
        <taxon>Trifolieae</taxon>
        <taxon>Trifolium</taxon>
    </lineage>
</organism>
<feature type="compositionally biased region" description="Polar residues" evidence="1">
    <location>
        <begin position="92"/>
        <end position="103"/>
    </location>
</feature>
<keyword evidence="3" id="KW-1185">Reference proteome</keyword>
<evidence type="ECO:0000256" key="1">
    <source>
        <dbReference type="SAM" id="MobiDB-lite"/>
    </source>
</evidence>
<dbReference type="PANTHER" id="PTHR34222">
    <property type="entry name" value="GAG_PRE-INTEGRS DOMAIN-CONTAINING PROTEIN"/>
    <property type="match status" value="1"/>
</dbReference>
<evidence type="ECO:0000313" key="2">
    <source>
        <dbReference type="EMBL" id="MCI36223.1"/>
    </source>
</evidence>
<dbReference type="AlphaFoldDB" id="A0A392RHZ4"/>
<feature type="non-terminal residue" evidence="2">
    <location>
        <position position="112"/>
    </location>
</feature>
<accession>A0A392RHZ4</accession>
<feature type="region of interest" description="Disordered" evidence="1">
    <location>
        <begin position="75"/>
        <end position="105"/>
    </location>
</feature>
<evidence type="ECO:0000313" key="3">
    <source>
        <dbReference type="Proteomes" id="UP000265520"/>
    </source>
</evidence>
<dbReference type="PANTHER" id="PTHR34222:SF99">
    <property type="entry name" value="PROTEIN, PUTATIVE-RELATED"/>
    <property type="match status" value="1"/>
</dbReference>
<comment type="caution">
    <text evidence="2">The sequence shown here is derived from an EMBL/GenBank/DDBJ whole genome shotgun (WGS) entry which is preliminary data.</text>
</comment>
<sequence length="112" mass="12370">MDPLPPINKVFSMVLQHERQGNFQEADDSKILVNAAKFGKSSSGSKSSRNCSYCGKDNHVVENCFKKHGVPPHMKKYSSAHSVATEGGHNESIATNPPHISQDQYDRLMSLL</sequence>
<evidence type="ECO:0008006" key="4">
    <source>
        <dbReference type="Google" id="ProtNLM"/>
    </source>
</evidence>
<proteinExistence type="predicted"/>
<dbReference type="EMBL" id="LXQA010231738">
    <property type="protein sequence ID" value="MCI36223.1"/>
    <property type="molecule type" value="Genomic_DNA"/>
</dbReference>
<name>A0A392RHZ4_9FABA</name>